<reference evidence="1 2" key="1">
    <citation type="journal article" date="2022" name="DNA Res.">
        <title>Chromosomal-level genome assembly of the orchid tree Bauhinia variegata (Leguminosae; Cercidoideae) supports the allotetraploid origin hypothesis of Bauhinia.</title>
        <authorList>
            <person name="Zhong Y."/>
            <person name="Chen Y."/>
            <person name="Zheng D."/>
            <person name="Pang J."/>
            <person name="Liu Y."/>
            <person name="Luo S."/>
            <person name="Meng S."/>
            <person name="Qian L."/>
            <person name="Wei D."/>
            <person name="Dai S."/>
            <person name="Zhou R."/>
        </authorList>
    </citation>
    <scope>NUCLEOTIDE SEQUENCE [LARGE SCALE GENOMIC DNA]</scope>
    <source>
        <strain evidence="1">BV-YZ2020</strain>
    </source>
</reference>
<dbReference type="Proteomes" id="UP000828941">
    <property type="component" value="Chromosome 9"/>
</dbReference>
<sequence length="366" mass="43050">MQKIESESDGPSQINGDSGHAPKQVHHFYFVRIWPTEPDSVLKIKKAERVIEEMNHQHLQISEKIKEKMSELDQANYRLKNLNYYHGGFRSSLTRQAKILNALYMVLDKLRQGNHACRRGTNHSGFEEDLDSRKLNILMLHGNKSLAEEKKILREMSLSQQRDAAPFSRLELESLKSAIYRNYYGYGKLYDGILRQIKEFQLQGTSAKGKNCDSAALMKAIKDLLKLVNYDPSEKRKEMMALATKIRHAEREIEAMNKVIRSLQKKMTDKYLRKDEAYQSILKLKKTYDKEIRDYNQYCWVMNNFHQLAAKKDIGALKQLSSTEVSKFMLEWNNNKAFREDYEKRVLPSLERRPLSRDRWIKNQNH</sequence>
<organism evidence="1 2">
    <name type="scientific">Bauhinia variegata</name>
    <name type="common">Purple orchid tree</name>
    <name type="synonym">Phanera variegata</name>
    <dbReference type="NCBI Taxonomy" id="167791"/>
    <lineage>
        <taxon>Eukaryota</taxon>
        <taxon>Viridiplantae</taxon>
        <taxon>Streptophyta</taxon>
        <taxon>Embryophyta</taxon>
        <taxon>Tracheophyta</taxon>
        <taxon>Spermatophyta</taxon>
        <taxon>Magnoliopsida</taxon>
        <taxon>eudicotyledons</taxon>
        <taxon>Gunneridae</taxon>
        <taxon>Pentapetalae</taxon>
        <taxon>rosids</taxon>
        <taxon>fabids</taxon>
        <taxon>Fabales</taxon>
        <taxon>Fabaceae</taxon>
        <taxon>Cercidoideae</taxon>
        <taxon>Cercideae</taxon>
        <taxon>Bauhiniinae</taxon>
        <taxon>Bauhinia</taxon>
    </lineage>
</organism>
<proteinExistence type="predicted"/>
<evidence type="ECO:0000313" key="2">
    <source>
        <dbReference type="Proteomes" id="UP000828941"/>
    </source>
</evidence>
<comment type="caution">
    <text evidence="1">The sequence shown here is derived from an EMBL/GenBank/DDBJ whole genome shotgun (WGS) entry which is preliminary data.</text>
</comment>
<accession>A0ACB9MGS5</accession>
<protein>
    <submittedName>
        <fullName evidence="1">Uncharacterized protein</fullName>
    </submittedName>
</protein>
<keyword evidence="2" id="KW-1185">Reference proteome</keyword>
<evidence type="ECO:0000313" key="1">
    <source>
        <dbReference type="EMBL" id="KAI4322689.1"/>
    </source>
</evidence>
<name>A0ACB9MGS5_BAUVA</name>
<gene>
    <name evidence="1" type="ORF">L6164_022359</name>
</gene>
<dbReference type="EMBL" id="CM039434">
    <property type="protein sequence ID" value="KAI4322689.1"/>
    <property type="molecule type" value="Genomic_DNA"/>
</dbReference>